<dbReference type="Proteomes" id="UP000075515">
    <property type="component" value="Unassembled WGS sequence"/>
</dbReference>
<name>A0A150RB96_SORCE</name>
<dbReference type="EMBL" id="JEMC01003897">
    <property type="protein sequence ID" value="KYF77574.1"/>
    <property type="molecule type" value="Genomic_DNA"/>
</dbReference>
<organism evidence="1 2">
    <name type="scientific">Sorangium cellulosum</name>
    <name type="common">Polyangium cellulosum</name>
    <dbReference type="NCBI Taxonomy" id="56"/>
    <lineage>
        <taxon>Bacteria</taxon>
        <taxon>Pseudomonadati</taxon>
        <taxon>Myxococcota</taxon>
        <taxon>Polyangia</taxon>
        <taxon>Polyangiales</taxon>
        <taxon>Polyangiaceae</taxon>
        <taxon>Sorangium</taxon>
    </lineage>
</organism>
<dbReference type="Pfam" id="PF14085">
    <property type="entry name" value="DUF4265"/>
    <property type="match status" value="1"/>
</dbReference>
<comment type="caution">
    <text evidence="1">The sequence shown here is derived from an EMBL/GenBank/DDBJ whole genome shotgun (WGS) entry which is preliminary data.</text>
</comment>
<evidence type="ECO:0000313" key="1">
    <source>
        <dbReference type="EMBL" id="KYF77574.1"/>
    </source>
</evidence>
<protein>
    <recommendedName>
        <fullName evidence="3">DUF4265 domain-containing protein</fullName>
    </recommendedName>
</protein>
<reference evidence="1 2" key="1">
    <citation type="submission" date="2014-02" db="EMBL/GenBank/DDBJ databases">
        <title>The small core and large imbalanced accessory genome model reveals a collaborative survival strategy of Sorangium cellulosum strains in nature.</title>
        <authorList>
            <person name="Han K."/>
            <person name="Peng R."/>
            <person name="Blom J."/>
            <person name="Li Y.-Z."/>
        </authorList>
    </citation>
    <scope>NUCLEOTIDE SEQUENCE [LARGE SCALE GENOMIC DNA]</scope>
    <source>
        <strain evidence="1 2">So0149</strain>
    </source>
</reference>
<evidence type="ECO:0000313" key="2">
    <source>
        <dbReference type="Proteomes" id="UP000075515"/>
    </source>
</evidence>
<proteinExistence type="predicted"/>
<accession>A0A150RB96</accession>
<dbReference type="InterPro" id="IPR025361">
    <property type="entry name" value="DUF4265"/>
</dbReference>
<gene>
    <name evidence="1" type="ORF">BE18_43030</name>
</gene>
<evidence type="ECO:0008006" key="3">
    <source>
        <dbReference type="Google" id="ProtNLM"/>
    </source>
</evidence>
<sequence length="155" mass="17668">MQPPKGFRLMGQTVKVYFRLVQDEDGYPPVAVESVWAQPTTRASEFVLDNLPFFAREATLGDTVLVREEDGHLWFEQVVHRSRNSLVRVVFFDRACVERVNNQLVALGCSTEYIKAHNLLAASIPENVNLRDVQDYLQAEASEGAIDYEEPILRQ</sequence>
<dbReference type="AlphaFoldDB" id="A0A150RB96"/>